<protein>
    <submittedName>
        <fullName evidence="1">Uncharacterized protein</fullName>
    </submittedName>
</protein>
<gene>
    <name evidence="1" type="ORF">TRIUR3_02024</name>
</gene>
<accession>M8A5S5</accession>
<name>M8A5S5_TRIUA</name>
<organism evidence="1">
    <name type="scientific">Triticum urartu</name>
    <name type="common">Red wild einkorn</name>
    <name type="synonym">Crithodium urartu</name>
    <dbReference type="NCBI Taxonomy" id="4572"/>
    <lineage>
        <taxon>Eukaryota</taxon>
        <taxon>Viridiplantae</taxon>
        <taxon>Streptophyta</taxon>
        <taxon>Embryophyta</taxon>
        <taxon>Tracheophyta</taxon>
        <taxon>Spermatophyta</taxon>
        <taxon>Magnoliopsida</taxon>
        <taxon>Liliopsida</taxon>
        <taxon>Poales</taxon>
        <taxon>Poaceae</taxon>
        <taxon>BOP clade</taxon>
        <taxon>Pooideae</taxon>
        <taxon>Triticodae</taxon>
        <taxon>Triticeae</taxon>
        <taxon>Triticinae</taxon>
        <taxon>Triticum</taxon>
    </lineage>
</organism>
<reference evidence="1" key="1">
    <citation type="journal article" date="2013" name="Nature">
        <title>Draft genome of the wheat A-genome progenitor Triticum urartu.</title>
        <authorList>
            <person name="Ling H.Q."/>
            <person name="Zhao S."/>
            <person name="Liu D."/>
            <person name="Wang J."/>
            <person name="Sun H."/>
            <person name="Zhang C."/>
            <person name="Fan H."/>
            <person name="Li D."/>
            <person name="Dong L."/>
            <person name="Tao Y."/>
            <person name="Gao C."/>
            <person name="Wu H."/>
            <person name="Li Y."/>
            <person name="Cui Y."/>
            <person name="Guo X."/>
            <person name="Zheng S."/>
            <person name="Wang B."/>
            <person name="Yu K."/>
            <person name="Liang Q."/>
            <person name="Yang W."/>
            <person name="Lou X."/>
            <person name="Chen J."/>
            <person name="Feng M."/>
            <person name="Jian J."/>
            <person name="Zhang X."/>
            <person name="Luo G."/>
            <person name="Jiang Y."/>
            <person name="Liu J."/>
            <person name="Wang Z."/>
            <person name="Sha Y."/>
            <person name="Zhang B."/>
            <person name="Wu H."/>
            <person name="Tang D."/>
            <person name="Shen Q."/>
            <person name="Xue P."/>
            <person name="Zou S."/>
            <person name="Wang X."/>
            <person name="Liu X."/>
            <person name="Wang F."/>
            <person name="Yang Y."/>
            <person name="An X."/>
            <person name="Dong Z."/>
            <person name="Zhang K."/>
            <person name="Zhang X."/>
            <person name="Luo M.C."/>
            <person name="Dvorak J."/>
            <person name="Tong Y."/>
            <person name="Wang J."/>
            <person name="Yang H."/>
            <person name="Li Z."/>
            <person name="Wang D."/>
            <person name="Zhang A."/>
            <person name="Wang J."/>
        </authorList>
    </citation>
    <scope>NUCLEOTIDE SEQUENCE</scope>
</reference>
<proteinExistence type="predicted"/>
<dbReference type="EMBL" id="KD166626">
    <property type="protein sequence ID" value="EMS55794.1"/>
    <property type="molecule type" value="Genomic_DNA"/>
</dbReference>
<evidence type="ECO:0000313" key="1">
    <source>
        <dbReference type="EMBL" id="EMS55794.1"/>
    </source>
</evidence>
<dbReference type="AlphaFoldDB" id="M8A5S5"/>
<sequence>MAPTKVRDFLRTLDYFYKQLCGLFYNTLLKTFWPNRDIFNADPKMDMVFVRGLRPTTDTIREPNGPRGQNTWVVRTCGSADSGPSGFLHGVRTHT</sequence>